<sequence>MTFQELDSSQTPPTYSICFSAASTLRCDAPSHLQLLLLLIPPVLEIILSLFLVLKEWKSASMRGKGFWGLLAEGWLYAALAVADVVARVHHDPAGRVTRIVELVAGLAPSPSCFIQSFFSCSSSPLVPTHHIAGHSYRVYQLACNPLPRLLSLLPYPFS</sequence>
<dbReference type="EMBL" id="KV417548">
    <property type="protein sequence ID" value="KZP21283.1"/>
    <property type="molecule type" value="Genomic_DNA"/>
</dbReference>
<gene>
    <name evidence="2" type="ORF">FIBSPDRAFT_508504</name>
</gene>
<dbReference type="AlphaFoldDB" id="A0A166JWF4"/>
<feature type="transmembrane region" description="Helical" evidence="1">
    <location>
        <begin position="33"/>
        <end position="54"/>
    </location>
</feature>
<name>A0A166JWF4_9AGAM</name>
<evidence type="ECO:0000313" key="3">
    <source>
        <dbReference type="Proteomes" id="UP000076532"/>
    </source>
</evidence>
<protein>
    <submittedName>
        <fullName evidence="2">Uncharacterized protein</fullName>
    </submittedName>
</protein>
<evidence type="ECO:0000313" key="2">
    <source>
        <dbReference type="EMBL" id="KZP21283.1"/>
    </source>
</evidence>
<keyword evidence="1" id="KW-1133">Transmembrane helix</keyword>
<accession>A0A166JWF4</accession>
<organism evidence="2 3">
    <name type="scientific">Athelia psychrophila</name>
    <dbReference type="NCBI Taxonomy" id="1759441"/>
    <lineage>
        <taxon>Eukaryota</taxon>
        <taxon>Fungi</taxon>
        <taxon>Dikarya</taxon>
        <taxon>Basidiomycota</taxon>
        <taxon>Agaricomycotina</taxon>
        <taxon>Agaricomycetes</taxon>
        <taxon>Agaricomycetidae</taxon>
        <taxon>Atheliales</taxon>
        <taxon>Atheliaceae</taxon>
        <taxon>Athelia</taxon>
    </lineage>
</organism>
<reference evidence="2 3" key="1">
    <citation type="journal article" date="2016" name="Mol. Biol. Evol.">
        <title>Comparative Genomics of Early-Diverging Mushroom-Forming Fungi Provides Insights into the Origins of Lignocellulose Decay Capabilities.</title>
        <authorList>
            <person name="Nagy L.G."/>
            <person name="Riley R."/>
            <person name="Tritt A."/>
            <person name="Adam C."/>
            <person name="Daum C."/>
            <person name="Floudas D."/>
            <person name="Sun H."/>
            <person name="Yadav J.S."/>
            <person name="Pangilinan J."/>
            <person name="Larsson K.H."/>
            <person name="Matsuura K."/>
            <person name="Barry K."/>
            <person name="Labutti K."/>
            <person name="Kuo R."/>
            <person name="Ohm R.A."/>
            <person name="Bhattacharya S.S."/>
            <person name="Shirouzu T."/>
            <person name="Yoshinaga Y."/>
            <person name="Martin F.M."/>
            <person name="Grigoriev I.V."/>
            <person name="Hibbett D.S."/>
        </authorList>
    </citation>
    <scope>NUCLEOTIDE SEQUENCE [LARGE SCALE GENOMIC DNA]</scope>
    <source>
        <strain evidence="2 3">CBS 109695</strain>
    </source>
</reference>
<dbReference type="Proteomes" id="UP000076532">
    <property type="component" value="Unassembled WGS sequence"/>
</dbReference>
<keyword evidence="1" id="KW-0472">Membrane</keyword>
<evidence type="ECO:0000256" key="1">
    <source>
        <dbReference type="SAM" id="Phobius"/>
    </source>
</evidence>
<keyword evidence="1" id="KW-0812">Transmembrane</keyword>
<feature type="transmembrane region" description="Helical" evidence="1">
    <location>
        <begin position="66"/>
        <end position="87"/>
    </location>
</feature>
<keyword evidence="3" id="KW-1185">Reference proteome</keyword>
<proteinExistence type="predicted"/>